<keyword evidence="3" id="KW-1185">Reference proteome</keyword>
<evidence type="ECO:0008006" key="4">
    <source>
        <dbReference type="Google" id="ProtNLM"/>
    </source>
</evidence>
<dbReference type="Proteomes" id="UP001348817">
    <property type="component" value="Chromosome"/>
</dbReference>
<name>A0AAU9D9Q0_9BACT</name>
<evidence type="ECO:0000313" key="3">
    <source>
        <dbReference type="Proteomes" id="UP001348817"/>
    </source>
</evidence>
<accession>A0AAU9D9Q0</accession>
<feature type="chain" id="PRO_5043851922" description="Secretion system C-terminal sorting domain-containing protein" evidence="1">
    <location>
        <begin position="20"/>
        <end position="625"/>
    </location>
</feature>
<organism evidence="2 3">
    <name type="scientific">Fulvitalea axinellae</name>
    <dbReference type="NCBI Taxonomy" id="1182444"/>
    <lineage>
        <taxon>Bacteria</taxon>
        <taxon>Pseudomonadati</taxon>
        <taxon>Bacteroidota</taxon>
        <taxon>Cytophagia</taxon>
        <taxon>Cytophagales</taxon>
        <taxon>Persicobacteraceae</taxon>
        <taxon>Fulvitalea</taxon>
    </lineage>
</organism>
<dbReference type="NCBIfam" id="TIGR04183">
    <property type="entry name" value="Por_Secre_tail"/>
    <property type="match status" value="1"/>
</dbReference>
<feature type="signal peptide" evidence="1">
    <location>
        <begin position="1"/>
        <end position="19"/>
    </location>
</feature>
<sequence>MKNSILLFLSLLVSFGAFSQTPDWQVNPNDYSNDMAITGIVEIFDQEIRGENHMLAAFVGEECRGVTRPIYIDAFDRYFVLLQIRSNESSGEKITFRFYDADKDETYSLFTTEEFSANSVLGNFKEPYLFTNVDKNDKVSDFESFSFKGIDDVEIVLDKINHTVTAKVPVNTDLTNLIAIFSFKDNTYSAFVNDIAQTSGTTINDFNETVTYIIKNKYRYETEWTVNVSINKEAITSTMDLEEGWNWISFNQTFEGSTKTNDILNGLGQKSDIIIGQNGFDLYSEETGWEGTLSRGPGIDVRSMYRLRLSAGSSFSVTAPPASVSDYSIELKTGWNYVGFIPQESMSVKDALASINPENGDLIKSHDAVSVYSETDGWVGGLQTMNPFNGYMIHLNRNATLRFPLNASTPADRKDKSSDYSLLLPEKAPLERRKYERNMSMITTIENADEFGLNGSEILFANIGETIRGFASPSVTNSSTIYLLPVLGNTEKIPVSFQLFDSENEIIYTVKENIDFDANGIHGSFEEPFSLLITSKEMINEKKRPVVSPNPFNDRLSVQLTDNPEQEISIRLIGSSGTVVLETSTKSDSEGLVEISLADNIITAGLYILHLEGQSISTKQMVFKR</sequence>
<reference evidence="2 3" key="1">
    <citation type="submission" date="2021-12" db="EMBL/GenBank/DDBJ databases">
        <title>Genome sequencing of bacteria with rrn-lacking chromosome and rrn-plasmid.</title>
        <authorList>
            <person name="Anda M."/>
            <person name="Iwasaki W."/>
        </authorList>
    </citation>
    <scope>NUCLEOTIDE SEQUENCE [LARGE SCALE GENOMIC DNA]</scope>
    <source>
        <strain evidence="2 3">DSM 100852</strain>
    </source>
</reference>
<evidence type="ECO:0000256" key="1">
    <source>
        <dbReference type="SAM" id="SignalP"/>
    </source>
</evidence>
<dbReference type="Gene3D" id="2.60.40.2340">
    <property type="match status" value="1"/>
</dbReference>
<dbReference type="EMBL" id="AP025314">
    <property type="protein sequence ID" value="BDD09626.1"/>
    <property type="molecule type" value="Genomic_DNA"/>
</dbReference>
<dbReference type="RefSeq" id="WP_338391223.1">
    <property type="nucleotide sequence ID" value="NZ_AP025314.1"/>
</dbReference>
<dbReference type="AlphaFoldDB" id="A0AAU9D9Q0"/>
<evidence type="ECO:0000313" key="2">
    <source>
        <dbReference type="EMBL" id="BDD09626.1"/>
    </source>
</evidence>
<keyword evidence="1" id="KW-0732">Signal</keyword>
<dbReference type="InterPro" id="IPR026444">
    <property type="entry name" value="Secre_tail"/>
</dbReference>
<proteinExistence type="predicted"/>
<gene>
    <name evidence="2" type="ORF">FUAX_20580</name>
</gene>
<dbReference type="KEGG" id="fax:FUAX_20580"/>
<protein>
    <recommendedName>
        <fullName evidence="4">Secretion system C-terminal sorting domain-containing protein</fullName>
    </recommendedName>
</protein>